<evidence type="ECO:0000313" key="2">
    <source>
        <dbReference type="Proteomes" id="UP000076661"/>
    </source>
</evidence>
<evidence type="ECO:0000313" key="1">
    <source>
        <dbReference type="EMBL" id="KZN66791.1"/>
    </source>
</evidence>
<accession>A0A167MQM1</accession>
<dbReference type="EMBL" id="AUXX01000016">
    <property type="protein sequence ID" value="KZN66791.1"/>
    <property type="molecule type" value="Genomic_DNA"/>
</dbReference>
<protein>
    <submittedName>
        <fullName evidence="1">Uncharacterized protein</fullName>
    </submittedName>
</protein>
<name>A0A167MQM1_9GAMM</name>
<dbReference type="Proteomes" id="UP000076661">
    <property type="component" value="Unassembled WGS sequence"/>
</dbReference>
<dbReference type="PATRIC" id="fig|1365257.3.peg.2352"/>
<reference evidence="1 2" key="1">
    <citation type="submission" date="2013-07" db="EMBL/GenBank/DDBJ databases">
        <title>Comparative Genomic and Metabolomic Analysis of Twelve Strains of Pseudoalteromonas luteoviolacea.</title>
        <authorList>
            <person name="Vynne N.G."/>
            <person name="Mansson M."/>
            <person name="Gram L."/>
        </authorList>
    </citation>
    <scope>NUCLEOTIDE SEQUENCE [LARGE SCALE GENOMIC DNA]</scope>
    <source>
        <strain evidence="1 2">S4060-1</strain>
    </source>
</reference>
<proteinExistence type="predicted"/>
<dbReference type="AlphaFoldDB" id="A0A167MQM1"/>
<organism evidence="1 2">
    <name type="scientific">Pseudoalteromonas luteoviolacea S4060-1</name>
    <dbReference type="NCBI Taxonomy" id="1365257"/>
    <lineage>
        <taxon>Bacteria</taxon>
        <taxon>Pseudomonadati</taxon>
        <taxon>Pseudomonadota</taxon>
        <taxon>Gammaproteobacteria</taxon>
        <taxon>Alteromonadales</taxon>
        <taxon>Pseudoalteromonadaceae</taxon>
        <taxon>Pseudoalteromonas</taxon>
    </lineage>
</organism>
<gene>
    <name evidence="1" type="ORF">N478_18310</name>
</gene>
<comment type="caution">
    <text evidence="1">The sequence shown here is derived from an EMBL/GenBank/DDBJ whole genome shotgun (WGS) entry which is preliminary data.</text>
</comment>
<sequence>MCEQTIAALAAGCTTNITIITAISISCAAMLVSFDVQGIFTVIYESTDN</sequence>